<name>D1PSZ8_9BACT</name>
<dbReference type="HOGENOM" id="CLU_094493_0_0_10"/>
<organism evidence="2 3">
    <name type="scientific">Hallella bergensis DSM 17361</name>
    <dbReference type="NCBI Taxonomy" id="585502"/>
    <lineage>
        <taxon>Bacteria</taxon>
        <taxon>Pseudomonadati</taxon>
        <taxon>Bacteroidota</taxon>
        <taxon>Bacteroidia</taxon>
        <taxon>Bacteroidales</taxon>
        <taxon>Prevotellaceae</taxon>
        <taxon>Hallella</taxon>
    </lineage>
</organism>
<dbReference type="EMBL" id="ACKS01000009">
    <property type="protein sequence ID" value="EFA45492.1"/>
    <property type="molecule type" value="Genomic_DNA"/>
</dbReference>
<evidence type="ECO:0000313" key="3">
    <source>
        <dbReference type="Proteomes" id="UP000003160"/>
    </source>
</evidence>
<dbReference type="InterPro" id="IPR036907">
    <property type="entry name" value="5'-Nucleotdase_C_sf"/>
</dbReference>
<accession>D1PSZ8</accession>
<feature type="domain" description="5'-Nucleotidase C-terminal" evidence="1">
    <location>
        <begin position="94"/>
        <end position="228"/>
    </location>
</feature>
<evidence type="ECO:0000259" key="1">
    <source>
        <dbReference type="Pfam" id="PF02872"/>
    </source>
</evidence>
<dbReference type="GO" id="GO:0016787">
    <property type="term" value="F:hydrolase activity"/>
    <property type="evidence" value="ECO:0007669"/>
    <property type="project" value="InterPro"/>
</dbReference>
<dbReference type="InterPro" id="IPR008334">
    <property type="entry name" value="5'-Nucleotdase_C"/>
</dbReference>
<dbReference type="PRINTS" id="PR01607">
    <property type="entry name" value="APYRASEFAMLY"/>
</dbReference>
<reference evidence="2 3" key="1">
    <citation type="submission" date="2009-10" db="EMBL/GenBank/DDBJ databases">
        <authorList>
            <person name="Qin X."/>
            <person name="Bachman B."/>
            <person name="Battles P."/>
            <person name="Bell A."/>
            <person name="Bess C."/>
            <person name="Bickham C."/>
            <person name="Chaboub L."/>
            <person name="Chen D."/>
            <person name="Coyle M."/>
            <person name="Deiros D.R."/>
            <person name="Dinh H."/>
            <person name="Forbes L."/>
            <person name="Fowler G."/>
            <person name="Francisco L."/>
            <person name="Fu Q."/>
            <person name="Gubbala S."/>
            <person name="Hale W."/>
            <person name="Han Y."/>
            <person name="Hemphill L."/>
            <person name="Highlander S.K."/>
            <person name="Hirani K."/>
            <person name="Hogues M."/>
            <person name="Jackson L."/>
            <person name="Jakkamsetti A."/>
            <person name="Javaid M."/>
            <person name="Jiang H."/>
            <person name="Korchina V."/>
            <person name="Kovar C."/>
            <person name="Lara F."/>
            <person name="Lee S."/>
            <person name="Mata R."/>
            <person name="Mathew T."/>
            <person name="Moen C."/>
            <person name="Morales K."/>
            <person name="Munidasa M."/>
            <person name="Nazareth L."/>
            <person name="Ngo R."/>
            <person name="Nguyen L."/>
            <person name="Okwuonu G."/>
            <person name="Ongeri F."/>
            <person name="Patil S."/>
            <person name="Petrosino J."/>
            <person name="Pham C."/>
            <person name="Pham P."/>
            <person name="Pu L.-L."/>
            <person name="Puazo M."/>
            <person name="Raj R."/>
            <person name="Reid J."/>
            <person name="Rouhana J."/>
            <person name="Saada N."/>
            <person name="Shang Y."/>
            <person name="Simmons D."/>
            <person name="Thornton R."/>
            <person name="Warren J."/>
            <person name="Weissenberger G."/>
            <person name="Zhang J."/>
            <person name="Zhang L."/>
            <person name="Zhou C."/>
            <person name="Zhu D."/>
            <person name="Muzny D."/>
            <person name="Worley K."/>
            <person name="Gibbs R."/>
        </authorList>
    </citation>
    <scope>NUCLEOTIDE SEQUENCE [LARGE SCALE GENOMIC DNA]</scope>
    <source>
        <strain evidence="2 3">DSM 17361</strain>
    </source>
</reference>
<comment type="caution">
    <text evidence="2">The sequence shown here is derived from an EMBL/GenBank/DDBJ whole genome shotgun (WGS) entry which is preliminary data.</text>
</comment>
<dbReference type="eggNOG" id="COG0737">
    <property type="taxonomic scope" value="Bacteria"/>
</dbReference>
<dbReference type="SUPFAM" id="SSF55816">
    <property type="entry name" value="5'-nucleotidase (syn. UDP-sugar hydrolase), C-terminal domain"/>
    <property type="match status" value="1"/>
</dbReference>
<dbReference type="Pfam" id="PF02872">
    <property type="entry name" value="5_nucleotid_C"/>
    <property type="match status" value="1"/>
</dbReference>
<keyword evidence="3" id="KW-1185">Reference proteome</keyword>
<evidence type="ECO:0000313" key="2">
    <source>
        <dbReference type="EMBL" id="EFA45492.1"/>
    </source>
</evidence>
<dbReference type="InterPro" id="IPR006179">
    <property type="entry name" value="5_nucleotidase/apyrase"/>
</dbReference>
<dbReference type="Proteomes" id="UP000003160">
    <property type="component" value="Unassembled WGS sequence"/>
</dbReference>
<dbReference type="Gene3D" id="3.90.780.10">
    <property type="entry name" value="5'-Nucleotidase, C-terminal domain"/>
    <property type="match status" value="1"/>
</dbReference>
<dbReference type="PANTHER" id="PTHR11575:SF24">
    <property type="entry name" value="5'-NUCLEOTIDASE"/>
    <property type="match status" value="1"/>
</dbReference>
<proteinExistence type="predicted"/>
<dbReference type="GO" id="GO:0009166">
    <property type="term" value="P:nucleotide catabolic process"/>
    <property type="evidence" value="ECO:0007669"/>
    <property type="project" value="InterPro"/>
</dbReference>
<protein>
    <submittedName>
        <fullName evidence="2">5'-nucleotidase, C-terminal domain protein</fullName>
    </submittedName>
</protein>
<dbReference type="PANTHER" id="PTHR11575">
    <property type="entry name" value="5'-NUCLEOTIDASE-RELATED"/>
    <property type="match status" value="1"/>
</dbReference>
<gene>
    <name evidence="2" type="ORF">HMPREF0645_0083</name>
</gene>
<dbReference type="AlphaFoldDB" id="D1PSZ8"/>
<sequence length="273" mass="30382">MFFKWGLRGISTQLRFEQMKKNTFWLALIGMAMAAGACHTPHVMTDISRSRILVDGRYDEHPDAEAAAFVEPYSRRVDSLMSPVVGSMARYMAAYKPESELSNLLADILMWTGKRYGERPDFAVYNMGGIRAAFAKGPVTLGNILDVAPFENKICFLTLTGANVVDLFRQMARRGGEGVSHGVELEMTRGGELLKVRINGKEVDPAGSYRVATLDYLAQGNDQLVAFKTLSDMKSPQGLEDNVRELIREFFKEQETAGNVVDSQVEGRIKIVE</sequence>